<evidence type="ECO:0000256" key="6">
    <source>
        <dbReference type="ARBA" id="ARBA00023163"/>
    </source>
</evidence>
<evidence type="ECO:0000313" key="10">
    <source>
        <dbReference type="EMBL" id="MBC8559644.1"/>
    </source>
</evidence>
<gene>
    <name evidence="10" type="ORF">H8710_06100</name>
</gene>
<dbReference type="InterPro" id="IPR016032">
    <property type="entry name" value="Sig_transdc_resp-reg_C-effctor"/>
</dbReference>
<comment type="function">
    <text evidence="7">Sigma factors are initiation factors that promote the attachment of RNA polymerase to specific initiation sites and are then released. Sigma-S contributes to the protection against external stress, thus playing a role in cellular fitness and survival.</text>
</comment>
<evidence type="ECO:0000256" key="7">
    <source>
        <dbReference type="ARBA" id="ARBA00024701"/>
    </source>
</evidence>
<keyword evidence="5" id="KW-0238">DNA-binding</keyword>
<evidence type="ECO:0000259" key="9">
    <source>
        <dbReference type="PROSITE" id="PS00715"/>
    </source>
</evidence>
<dbReference type="RefSeq" id="WP_249294534.1">
    <property type="nucleotide sequence ID" value="NZ_JACRSV010000001.1"/>
</dbReference>
<dbReference type="Pfam" id="PF04542">
    <property type="entry name" value="Sigma70_r2"/>
    <property type="match status" value="1"/>
</dbReference>
<keyword evidence="3" id="KW-0805">Transcription regulation</keyword>
<feature type="domain" description="RNA polymerase sigma-70" evidence="9">
    <location>
        <begin position="57"/>
        <end position="70"/>
    </location>
</feature>
<dbReference type="InterPro" id="IPR014284">
    <property type="entry name" value="RNA_pol_sigma-70_dom"/>
</dbReference>
<evidence type="ECO:0000256" key="5">
    <source>
        <dbReference type="ARBA" id="ARBA00023125"/>
    </source>
</evidence>
<dbReference type="PROSITE" id="PS00715">
    <property type="entry name" value="SIGMA70_1"/>
    <property type="match status" value="1"/>
</dbReference>
<evidence type="ECO:0000313" key="11">
    <source>
        <dbReference type="Proteomes" id="UP000610760"/>
    </source>
</evidence>
<dbReference type="InterPro" id="IPR013249">
    <property type="entry name" value="RNA_pol_sigma70_r4_t2"/>
</dbReference>
<dbReference type="GO" id="GO:0003677">
    <property type="term" value="F:DNA binding"/>
    <property type="evidence" value="ECO:0007669"/>
    <property type="project" value="UniProtKB-KW"/>
</dbReference>
<dbReference type="NCBIfam" id="TIGR02937">
    <property type="entry name" value="sigma70-ECF"/>
    <property type="match status" value="1"/>
</dbReference>
<dbReference type="InterPro" id="IPR007627">
    <property type="entry name" value="RNA_pol_sigma70_r2"/>
</dbReference>
<dbReference type="SUPFAM" id="SSF88946">
    <property type="entry name" value="Sigma2 domain of RNA polymerase sigma factors"/>
    <property type="match status" value="1"/>
</dbReference>
<reference evidence="10" key="1">
    <citation type="submission" date="2020-08" db="EMBL/GenBank/DDBJ databases">
        <title>Genome public.</title>
        <authorList>
            <person name="Liu C."/>
            <person name="Sun Q."/>
        </authorList>
    </citation>
    <scope>NUCLEOTIDE SEQUENCE</scope>
    <source>
        <strain evidence="10">NSJ-33</strain>
    </source>
</reference>
<dbReference type="InterPro" id="IPR013325">
    <property type="entry name" value="RNA_pol_sigma_r2"/>
</dbReference>
<dbReference type="InterPro" id="IPR036388">
    <property type="entry name" value="WH-like_DNA-bd_sf"/>
</dbReference>
<keyword evidence="6" id="KW-0804">Transcription</keyword>
<proteinExistence type="inferred from homology"/>
<dbReference type="Gene3D" id="1.10.10.10">
    <property type="entry name" value="Winged helix-like DNA-binding domain superfamily/Winged helix DNA-binding domain"/>
    <property type="match status" value="1"/>
</dbReference>
<dbReference type="Proteomes" id="UP000610760">
    <property type="component" value="Unassembled WGS sequence"/>
</dbReference>
<evidence type="ECO:0000256" key="1">
    <source>
        <dbReference type="ARBA" id="ARBA00007788"/>
    </source>
</evidence>
<organism evidence="10 11">
    <name type="scientific">Fumia xinanensis</name>
    <dbReference type="NCBI Taxonomy" id="2763659"/>
    <lineage>
        <taxon>Bacteria</taxon>
        <taxon>Bacillati</taxon>
        <taxon>Bacillota</taxon>
        <taxon>Clostridia</taxon>
        <taxon>Eubacteriales</taxon>
        <taxon>Oscillospiraceae</taxon>
        <taxon>Fumia</taxon>
    </lineage>
</organism>
<evidence type="ECO:0000256" key="2">
    <source>
        <dbReference type="ARBA" id="ARBA00021245"/>
    </source>
</evidence>
<protein>
    <recommendedName>
        <fullName evidence="2">RNA polymerase sigma factor SigS</fullName>
    </recommendedName>
</protein>
<evidence type="ECO:0000259" key="8">
    <source>
        <dbReference type="PROSITE" id="PS00622"/>
    </source>
</evidence>
<evidence type="ECO:0000256" key="4">
    <source>
        <dbReference type="ARBA" id="ARBA00023082"/>
    </source>
</evidence>
<dbReference type="EMBL" id="JACRSV010000001">
    <property type="protein sequence ID" value="MBC8559644.1"/>
    <property type="molecule type" value="Genomic_DNA"/>
</dbReference>
<dbReference type="AlphaFoldDB" id="A0A926E3W0"/>
<comment type="caution">
    <text evidence="10">The sequence shown here is derived from an EMBL/GenBank/DDBJ whole genome shotgun (WGS) entry which is preliminary data.</text>
</comment>
<dbReference type="InterPro" id="IPR000792">
    <property type="entry name" value="Tscrpt_reg_LuxR_C"/>
</dbReference>
<dbReference type="SUPFAM" id="SSF46894">
    <property type="entry name" value="C-terminal effector domain of the bipartite response regulators"/>
    <property type="match status" value="1"/>
</dbReference>
<dbReference type="PROSITE" id="PS00622">
    <property type="entry name" value="HTH_LUXR_1"/>
    <property type="match status" value="1"/>
</dbReference>
<sequence>MYVNVSDTASHLRGLSDAALVQMCAGDKDAVAVLISRYIPLINKYAFQFSKILDFDDLVQEGSLGLLDAISSFRPDKDVKFSTYAAVCIRNKMLKAVEKASSQKAGAFSGSVSLDDLPERADDLTPENIFIGKESLSAVMDDVKKVLSPLERRILFSHLGGLDYGTIAHNLKISQKSVDNALQRVRRKLKSIHRA</sequence>
<accession>A0A926E3W0</accession>
<dbReference type="PANTHER" id="PTHR30385:SF1">
    <property type="entry name" value="RNA POLYMERASE SIGMA-H FACTOR"/>
    <property type="match status" value="1"/>
</dbReference>
<dbReference type="PRINTS" id="PR00046">
    <property type="entry name" value="SIGMA70FCT"/>
</dbReference>
<feature type="domain" description="HTH luxR-type" evidence="8">
    <location>
        <begin position="161"/>
        <end position="188"/>
    </location>
</feature>
<dbReference type="GO" id="GO:0006352">
    <property type="term" value="P:DNA-templated transcription initiation"/>
    <property type="evidence" value="ECO:0007669"/>
    <property type="project" value="InterPro"/>
</dbReference>
<dbReference type="PANTHER" id="PTHR30385">
    <property type="entry name" value="SIGMA FACTOR F FLAGELLAR"/>
    <property type="match status" value="1"/>
</dbReference>
<evidence type="ECO:0000256" key="3">
    <source>
        <dbReference type="ARBA" id="ARBA00023015"/>
    </source>
</evidence>
<keyword evidence="11" id="KW-1185">Reference proteome</keyword>
<name>A0A926E3W0_9FIRM</name>
<dbReference type="Gene3D" id="1.10.1740.10">
    <property type="match status" value="1"/>
</dbReference>
<dbReference type="InterPro" id="IPR000943">
    <property type="entry name" value="RNA_pol_sigma70"/>
</dbReference>
<comment type="similarity">
    <text evidence="1">Belongs to the sigma-70 factor family.</text>
</comment>
<keyword evidence="4" id="KW-0731">Sigma factor</keyword>
<dbReference type="Pfam" id="PF08281">
    <property type="entry name" value="Sigma70_r4_2"/>
    <property type="match status" value="1"/>
</dbReference>
<dbReference type="GO" id="GO:0016987">
    <property type="term" value="F:sigma factor activity"/>
    <property type="evidence" value="ECO:0007669"/>
    <property type="project" value="UniProtKB-KW"/>
</dbReference>